<dbReference type="PANTHER" id="PTHR42812">
    <property type="entry name" value="BETA-XYLOSIDASE"/>
    <property type="match status" value="1"/>
</dbReference>
<dbReference type="EMBL" id="JBHTKN010000010">
    <property type="protein sequence ID" value="MFD1043362.1"/>
    <property type="molecule type" value="Genomic_DNA"/>
</dbReference>
<dbReference type="RefSeq" id="WP_162377022.1">
    <property type="nucleotide sequence ID" value="NZ_JBHTKN010000010.1"/>
</dbReference>
<evidence type="ECO:0000259" key="5">
    <source>
        <dbReference type="Pfam" id="PF17851"/>
    </source>
</evidence>
<dbReference type="InterPro" id="IPR051795">
    <property type="entry name" value="Glycosyl_Hydrlase_43"/>
</dbReference>
<dbReference type="InterPro" id="IPR023296">
    <property type="entry name" value="Glyco_hydro_beta-prop_sf"/>
</dbReference>
<proteinExistence type="inferred from homology"/>
<evidence type="ECO:0000313" key="6">
    <source>
        <dbReference type="EMBL" id="MFD1043362.1"/>
    </source>
</evidence>
<dbReference type="PANTHER" id="PTHR42812:SF12">
    <property type="entry name" value="BETA-XYLOSIDASE-RELATED"/>
    <property type="match status" value="1"/>
</dbReference>
<dbReference type="CDD" id="cd18617">
    <property type="entry name" value="GH43_XynB-like"/>
    <property type="match status" value="1"/>
</dbReference>
<keyword evidence="2 4" id="KW-0378">Hydrolase</keyword>
<dbReference type="SUPFAM" id="SSF75005">
    <property type="entry name" value="Arabinanase/levansucrase/invertase"/>
    <property type="match status" value="1"/>
</dbReference>
<dbReference type="Proteomes" id="UP001597033">
    <property type="component" value="Unassembled WGS sequence"/>
</dbReference>
<comment type="caution">
    <text evidence="6">The sequence shown here is derived from an EMBL/GenBank/DDBJ whole genome shotgun (WGS) entry which is preliminary data.</text>
</comment>
<evidence type="ECO:0000256" key="3">
    <source>
        <dbReference type="ARBA" id="ARBA00023295"/>
    </source>
</evidence>
<evidence type="ECO:0000256" key="1">
    <source>
        <dbReference type="ARBA" id="ARBA00009865"/>
    </source>
</evidence>
<organism evidence="6 7">
    <name type="scientific">Pseudoxanthomonas kaohsiungensis</name>
    <dbReference type="NCBI Taxonomy" id="283923"/>
    <lineage>
        <taxon>Bacteria</taxon>
        <taxon>Pseudomonadati</taxon>
        <taxon>Pseudomonadota</taxon>
        <taxon>Gammaproteobacteria</taxon>
        <taxon>Lysobacterales</taxon>
        <taxon>Lysobacteraceae</taxon>
        <taxon>Pseudoxanthomonas</taxon>
    </lineage>
</organism>
<dbReference type="InterPro" id="IPR013320">
    <property type="entry name" value="ConA-like_dom_sf"/>
</dbReference>
<evidence type="ECO:0000256" key="4">
    <source>
        <dbReference type="RuleBase" id="RU361187"/>
    </source>
</evidence>
<evidence type="ECO:0000256" key="2">
    <source>
        <dbReference type="ARBA" id="ARBA00022801"/>
    </source>
</evidence>
<dbReference type="Pfam" id="PF17851">
    <property type="entry name" value="GH43_C2"/>
    <property type="match status" value="1"/>
</dbReference>
<keyword evidence="3 4" id="KW-0326">Glycosidase</keyword>
<accession>A0ABW3LZA7</accession>
<protein>
    <submittedName>
        <fullName evidence="6">Glycoside hydrolase family 43 protein</fullName>
    </submittedName>
</protein>
<sequence length="572" mass="62220">MPRLLATGLAALLLAGCGADRDGGKATATASGDGAPAPAYFDWFEYTGRDAAFEAPVPDGSFRNPVLSGFHSDPAVTAANGKFYLVASTFTFFPGIPVFESEDLVHWKQVGNAIHRPEQLDFDGLGVSRGVFAPSIEYHDGTFYVVNTSVDAGGNFIVTATDPAGPWSDPFWLPDIGGIDPSLFFDDDGKVYILNNDEPEVPVRYDGHRAIWLQEIDIAAKKPFGPRKVLIDGGVKPEENPIWIEGPHIYKVDGWYYLSDAEGGTGPQHSQVVLRSRNVWGPYEPYQDNPILTQRDLDPNRPLPITNAGHADLVQGPDGTWWATFLASRNYGVDHYNTGREAFLLPVTWKDGWPVILPHGEKIPYVLPGPSFMKKPADQAPMTGNFTWRDEFDTVGLGKGWMTPRVPKRPWYDGSARPGWLAIQPLAERLDSMVNPAFYARRQQHQVFEASTAMELPAPGVAAGLAAFQGETHWYFLGVRRAGESDGAEVFLEKKAGGEVEVVARQDAPAAAQLTLHIEGNEGTYGFGFDAGDGKGVQWLVRDADGTVLSTDVAGGFVGATLGPHARLEPAR</sequence>
<feature type="domain" description="Beta-xylosidase C-terminal Concanavalin A-like" evidence="5">
    <location>
        <begin position="389"/>
        <end position="563"/>
    </location>
</feature>
<gene>
    <name evidence="6" type="ORF">ACFQ2N_13500</name>
</gene>
<reference evidence="7" key="1">
    <citation type="journal article" date="2019" name="Int. J. Syst. Evol. Microbiol.">
        <title>The Global Catalogue of Microorganisms (GCM) 10K type strain sequencing project: providing services to taxonomists for standard genome sequencing and annotation.</title>
        <authorList>
            <consortium name="The Broad Institute Genomics Platform"/>
            <consortium name="The Broad Institute Genome Sequencing Center for Infectious Disease"/>
            <person name="Wu L."/>
            <person name="Ma J."/>
        </authorList>
    </citation>
    <scope>NUCLEOTIDE SEQUENCE [LARGE SCALE GENOMIC DNA]</scope>
    <source>
        <strain evidence="7">CCUG 55854</strain>
    </source>
</reference>
<dbReference type="PROSITE" id="PS51257">
    <property type="entry name" value="PROKAR_LIPOPROTEIN"/>
    <property type="match status" value="1"/>
</dbReference>
<dbReference type="Gene3D" id="2.60.120.200">
    <property type="match status" value="1"/>
</dbReference>
<dbReference type="Pfam" id="PF04616">
    <property type="entry name" value="Glyco_hydro_43"/>
    <property type="match status" value="1"/>
</dbReference>
<comment type="similarity">
    <text evidence="1 4">Belongs to the glycosyl hydrolase 43 family.</text>
</comment>
<name>A0ABW3LZA7_9GAMM</name>
<dbReference type="Gene3D" id="2.115.10.20">
    <property type="entry name" value="Glycosyl hydrolase domain, family 43"/>
    <property type="match status" value="1"/>
</dbReference>
<dbReference type="GO" id="GO:0016787">
    <property type="term" value="F:hydrolase activity"/>
    <property type="evidence" value="ECO:0007669"/>
    <property type="project" value="UniProtKB-KW"/>
</dbReference>
<keyword evidence="7" id="KW-1185">Reference proteome</keyword>
<evidence type="ECO:0000313" key="7">
    <source>
        <dbReference type="Proteomes" id="UP001597033"/>
    </source>
</evidence>
<dbReference type="InterPro" id="IPR041542">
    <property type="entry name" value="GH43_C2"/>
</dbReference>
<dbReference type="SUPFAM" id="SSF49899">
    <property type="entry name" value="Concanavalin A-like lectins/glucanases"/>
    <property type="match status" value="1"/>
</dbReference>
<dbReference type="InterPro" id="IPR006710">
    <property type="entry name" value="Glyco_hydro_43"/>
</dbReference>